<evidence type="ECO:0000313" key="1">
    <source>
        <dbReference type="EMBL" id="EUC28646.1"/>
    </source>
</evidence>
<reference evidence="1 2" key="1">
    <citation type="journal article" date="2013" name="PLoS Genet.">
        <title>Comparative genome structure, secondary metabolite, and effector coding capacity across Cochliobolus pathogens.</title>
        <authorList>
            <person name="Condon B.J."/>
            <person name="Leng Y."/>
            <person name="Wu D."/>
            <person name="Bushley K.E."/>
            <person name="Ohm R.A."/>
            <person name="Otillar R."/>
            <person name="Martin J."/>
            <person name="Schackwitz W."/>
            <person name="Grimwood J."/>
            <person name="MohdZainudin N."/>
            <person name="Xue C."/>
            <person name="Wang R."/>
            <person name="Manning V.A."/>
            <person name="Dhillon B."/>
            <person name="Tu Z.J."/>
            <person name="Steffenson B.J."/>
            <person name="Salamov A."/>
            <person name="Sun H."/>
            <person name="Lowry S."/>
            <person name="LaButti K."/>
            <person name="Han J."/>
            <person name="Copeland A."/>
            <person name="Lindquist E."/>
            <person name="Barry K."/>
            <person name="Schmutz J."/>
            <person name="Baker S.E."/>
            <person name="Ciuffetti L.M."/>
            <person name="Grigoriev I.V."/>
            <person name="Zhong S."/>
            <person name="Turgeon B.G."/>
        </authorList>
    </citation>
    <scope>NUCLEOTIDE SEQUENCE [LARGE SCALE GENOMIC DNA]</scope>
    <source>
        <strain evidence="1 2">26-R-13</strain>
    </source>
</reference>
<gene>
    <name evidence="1" type="ORF">COCCADRAFT_108614</name>
</gene>
<dbReference type="HOGENOM" id="CLU_1602403_0_0_1"/>
<dbReference type="KEGG" id="bze:COCCADRAFT_108614"/>
<name>W6YBV2_COCC2</name>
<organism evidence="1 2">
    <name type="scientific">Cochliobolus carbonum (strain 26-R-13)</name>
    <name type="common">Maize leaf spot fungus</name>
    <name type="synonym">Bipolaris zeicola</name>
    <dbReference type="NCBI Taxonomy" id="930089"/>
    <lineage>
        <taxon>Eukaryota</taxon>
        <taxon>Fungi</taxon>
        <taxon>Dikarya</taxon>
        <taxon>Ascomycota</taxon>
        <taxon>Pezizomycotina</taxon>
        <taxon>Dothideomycetes</taxon>
        <taxon>Pleosporomycetidae</taxon>
        <taxon>Pleosporales</taxon>
        <taxon>Pleosporineae</taxon>
        <taxon>Pleosporaceae</taxon>
        <taxon>Bipolaris</taxon>
    </lineage>
</organism>
<sequence length="166" mass="19176">MLYILHFKRLAVHFFVRVSFHARACVVPGKWKSMRCEGCGNAVCSEFLCRLDACTRGERRYKREGCVANECTWVSDVGIAHSRLCVRGSPWICVIHDTRLGCERSRSIFTVSKHFARLISFFVNDIMLFGLVVQHVMSTFTRYISFATQHCMRMTTSSLNHKEHFS</sequence>
<protein>
    <submittedName>
        <fullName evidence="1">Uncharacterized protein</fullName>
    </submittedName>
</protein>
<keyword evidence="2" id="KW-1185">Reference proteome</keyword>
<dbReference type="GeneID" id="19143764"/>
<dbReference type="AlphaFoldDB" id="W6YBV2"/>
<dbReference type="RefSeq" id="XP_007717053.1">
    <property type="nucleotide sequence ID" value="XM_007718863.1"/>
</dbReference>
<dbReference type="EMBL" id="KI964797">
    <property type="protein sequence ID" value="EUC28646.1"/>
    <property type="molecule type" value="Genomic_DNA"/>
</dbReference>
<evidence type="ECO:0000313" key="2">
    <source>
        <dbReference type="Proteomes" id="UP000053841"/>
    </source>
</evidence>
<accession>W6YBV2</accession>
<dbReference type="Proteomes" id="UP000053841">
    <property type="component" value="Unassembled WGS sequence"/>
</dbReference>
<proteinExistence type="predicted"/>